<organism evidence="4 5">
    <name type="scientific">Chenopodium quinoa</name>
    <name type="common">Quinoa</name>
    <dbReference type="NCBI Taxonomy" id="63459"/>
    <lineage>
        <taxon>Eukaryota</taxon>
        <taxon>Viridiplantae</taxon>
        <taxon>Streptophyta</taxon>
        <taxon>Embryophyta</taxon>
        <taxon>Tracheophyta</taxon>
        <taxon>Spermatophyta</taxon>
        <taxon>Magnoliopsida</taxon>
        <taxon>eudicotyledons</taxon>
        <taxon>Gunneridae</taxon>
        <taxon>Pentapetalae</taxon>
        <taxon>Caryophyllales</taxon>
        <taxon>Chenopodiaceae</taxon>
        <taxon>Chenopodioideae</taxon>
        <taxon>Atripliceae</taxon>
        <taxon>Chenopodium</taxon>
    </lineage>
</organism>
<feature type="compositionally biased region" description="Polar residues" evidence="1">
    <location>
        <begin position="116"/>
        <end position="125"/>
    </location>
</feature>
<dbReference type="PANTHER" id="PTHR11439">
    <property type="entry name" value="GAG-POL-RELATED RETROTRANSPOSON"/>
    <property type="match status" value="1"/>
</dbReference>
<dbReference type="Proteomes" id="UP000596660">
    <property type="component" value="Unplaced"/>
</dbReference>
<feature type="region of interest" description="Disordered" evidence="1">
    <location>
        <begin position="116"/>
        <end position="144"/>
    </location>
</feature>
<dbReference type="Gramene" id="AUR62009289-RA">
    <property type="protein sequence ID" value="AUR62009289-RA:cds"/>
    <property type="gene ID" value="AUR62009289"/>
</dbReference>
<dbReference type="Pfam" id="PF25597">
    <property type="entry name" value="SH3_retrovirus"/>
    <property type="match status" value="1"/>
</dbReference>
<dbReference type="PANTHER" id="PTHR11439:SF517">
    <property type="entry name" value="CYSTEINE-RICH RLK (RECEPTOR-LIKE PROTEIN KINASE) 8"/>
    <property type="match status" value="1"/>
</dbReference>
<dbReference type="InterPro" id="IPR057670">
    <property type="entry name" value="SH3_retrovirus"/>
</dbReference>
<evidence type="ECO:0000259" key="2">
    <source>
        <dbReference type="Pfam" id="PF07727"/>
    </source>
</evidence>
<dbReference type="InterPro" id="IPR013103">
    <property type="entry name" value="RVT_2"/>
</dbReference>
<accession>A0A803LBQ0</accession>
<protein>
    <recommendedName>
        <fullName evidence="6">Reverse transcriptase Ty1/copia-type domain-containing protein</fullName>
    </recommendedName>
</protein>
<dbReference type="OMA" id="MCANIKL"/>
<proteinExistence type="predicted"/>
<feature type="domain" description="Retroviral polymerase SH3-like" evidence="3">
    <location>
        <begin position="34"/>
        <end position="99"/>
    </location>
</feature>
<feature type="compositionally biased region" description="Low complexity" evidence="1">
    <location>
        <begin position="126"/>
        <end position="141"/>
    </location>
</feature>
<evidence type="ECO:0008006" key="6">
    <source>
        <dbReference type="Google" id="ProtNLM"/>
    </source>
</evidence>
<sequence>MSNRSPTKSLKNVTPQEAWSGWKPSVSHLRVFGSVAYAQVPKQLRSKLDDRSEKLLFIGYDENEKSKGYKLFNPNTNKPVISRDVEFDEEAAWDWSIEEEESYNFLPYFEEQNSTQHVSAPSPQMLSPSLHSNGDSSNSSEGPKKYISISDLYETTESSIEMFDDFKKRKTREFEMTDMGLMSYYLGIEVTQSDEGIFISQEAYTKGVLKKFNMLNVNPVITPMECGLKLSKNDPNGEKVNPTLFKSLVGSLRYFTCTRPYILFVVGLVSRFMENPSTSHLKVAKRILRYLKGTLDHGLLYSTSHDFKLMGYCDSDFAGDIDDRFYSETMLFHGVQRNNQLLHYLHVNRNTLLLLRVHVIRYG</sequence>
<dbReference type="AlphaFoldDB" id="A0A803LBQ0"/>
<keyword evidence="5" id="KW-1185">Reference proteome</keyword>
<evidence type="ECO:0000313" key="4">
    <source>
        <dbReference type="EnsemblPlants" id="AUR62009289-RA:cds"/>
    </source>
</evidence>
<dbReference type="Pfam" id="PF07727">
    <property type="entry name" value="RVT_2"/>
    <property type="match status" value="1"/>
</dbReference>
<feature type="domain" description="Reverse transcriptase Ty1/copia-type" evidence="2">
    <location>
        <begin position="156"/>
        <end position="225"/>
    </location>
</feature>
<dbReference type="EnsemblPlants" id="AUR62009289-RA">
    <property type="protein sequence ID" value="AUR62009289-RA:cds"/>
    <property type="gene ID" value="AUR62009289"/>
</dbReference>
<evidence type="ECO:0000313" key="5">
    <source>
        <dbReference type="Proteomes" id="UP000596660"/>
    </source>
</evidence>
<reference evidence="4" key="1">
    <citation type="journal article" date="2017" name="Nature">
        <title>The genome of Chenopodium quinoa.</title>
        <authorList>
            <person name="Jarvis D.E."/>
            <person name="Ho Y.S."/>
            <person name="Lightfoot D.J."/>
            <person name="Schmoeckel S.M."/>
            <person name="Li B."/>
            <person name="Borm T.J.A."/>
            <person name="Ohyanagi H."/>
            <person name="Mineta K."/>
            <person name="Michell C.T."/>
            <person name="Saber N."/>
            <person name="Kharbatia N.M."/>
            <person name="Rupper R.R."/>
            <person name="Sharp A.R."/>
            <person name="Dally N."/>
            <person name="Boughton B.A."/>
            <person name="Woo Y.H."/>
            <person name="Gao G."/>
            <person name="Schijlen E.G.W.M."/>
            <person name="Guo X."/>
            <person name="Momin A.A."/>
            <person name="Negrao S."/>
            <person name="Al-Babili S."/>
            <person name="Gehring C."/>
            <person name="Roessner U."/>
            <person name="Jung C."/>
            <person name="Murphy K."/>
            <person name="Arold S.T."/>
            <person name="Gojobori T."/>
            <person name="van der Linden C.G."/>
            <person name="van Loo E.N."/>
            <person name="Jellen E.N."/>
            <person name="Maughan P.J."/>
            <person name="Tester M."/>
        </authorList>
    </citation>
    <scope>NUCLEOTIDE SEQUENCE [LARGE SCALE GENOMIC DNA]</scope>
    <source>
        <strain evidence="4">cv. PI 614886</strain>
    </source>
</reference>
<evidence type="ECO:0000256" key="1">
    <source>
        <dbReference type="SAM" id="MobiDB-lite"/>
    </source>
</evidence>
<evidence type="ECO:0000259" key="3">
    <source>
        <dbReference type="Pfam" id="PF25597"/>
    </source>
</evidence>
<name>A0A803LBQ0_CHEQI</name>
<reference evidence="4" key="2">
    <citation type="submission" date="2021-03" db="UniProtKB">
        <authorList>
            <consortium name="EnsemblPlants"/>
        </authorList>
    </citation>
    <scope>IDENTIFICATION</scope>
</reference>